<dbReference type="InterPro" id="IPR010394">
    <property type="entry name" value="5-nucleotidase"/>
</dbReference>
<dbReference type="GO" id="GO:0009117">
    <property type="term" value="P:nucleotide metabolic process"/>
    <property type="evidence" value="ECO:0007669"/>
    <property type="project" value="InterPro"/>
</dbReference>
<gene>
    <name evidence="1" type="ORF">SAMN04487958_104128</name>
</gene>
<proteinExistence type="predicted"/>
<protein>
    <submittedName>
        <fullName evidence="1">5'-nucleotidase</fullName>
    </submittedName>
</protein>
<dbReference type="AlphaFoldDB" id="A0A1H9T0G1"/>
<dbReference type="STRING" id="416874.SAMN04487958_104128"/>
<sequence>MPIDLSETLVVGISATALFDLSEADKVFREKKAEDPETAIIEYREYMLQHENEPLNDGTGMPLVKALLGLNKHQAEGGKNPIVEVVVISKNSPETGFRVLKEIRRRGLAITRSAFTAGEPSSDYLEAFYVDLFLTTDEKDAQSVVDSKVCAGAIVKEPPRSSYELRDDQVRFAFDADAVLFSEDSELINQTEGLDKFWETEDLQKEVPLQEGPHANLLKKLSKIQERLPGRIEYSPVRLAIMTARNSPAEMRVINTIREWNVYIDQAFFLGGLQKSRFLKAFKPHIFFDDQDSHLDTASLDVPSAKVLYPSDSPLKKVFEEKEANKLMQSTANDSAD</sequence>
<dbReference type="GO" id="GO:0000287">
    <property type="term" value="F:magnesium ion binding"/>
    <property type="evidence" value="ECO:0007669"/>
    <property type="project" value="InterPro"/>
</dbReference>
<dbReference type="Pfam" id="PF06189">
    <property type="entry name" value="5-nucleotidase"/>
    <property type="match status" value="1"/>
</dbReference>
<keyword evidence="2" id="KW-1185">Reference proteome</keyword>
<dbReference type="Proteomes" id="UP000198505">
    <property type="component" value="Unassembled WGS sequence"/>
</dbReference>
<dbReference type="GO" id="GO:0008253">
    <property type="term" value="F:5'-nucleotidase activity"/>
    <property type="evidence" value="ECO:0007669"/>
    <property type="project" value="InterPro"/>
</dbReference>
<evidence type="ECO:0000313" key="2">
    <source>
        <dbReference type="Proteomes" id="UP000198505"/>
    </source>
</evidence>
<reference evidence="2" key="1">
    <citation type="submission" date="2016-10" db="EMBL/GenBank/DDBJ databases">
        <authorList>
            <person name="Varghese N."/>
            <person name="Submissions S."/>
        </authorList>
    </citation>
    <scope>NUCLEOTIDE SEQUENCE [LARGE SCALE GENOMIC DNA]</scope>
    <source>
        <strain evidence="2">CGMCC 1.6495</strain>
    </source>
</reference>
<dbReference type="GO" id="GO:0005737">
    <property type="term" value="C:cytoplasm"/>
    <property type="evidence" value="ECO:0007669"/>
    <property type="project" value="InterPro"/>
</dbReference>
<dbReference type="PANTHER" id="PTHR31367">
    <property type="entry name" value="CYTOSOLIC 5'-NUCLEOTIDASE 1 FAMILY MEMBER"/>
    <property type="match status" value="1"/>
</dbReference>
<dbReference type="PANTHER" id="PTHR31367:SF5">
    <property type="entry name" value="CYTOSOLIC 5'-NUCLEOTIDASE 1A"/>
    <property type="match status" value="1"/>
</dbReference>
<organism evidence="1 2">
    <name type="scientific">Vreelandella subterranea</name>
    <dbReference type="NCBI Taxonomy" id="416874"/>
    <lineage>
        <taxon>Bacteria</taxon>
        <taxon>Pseudomonadati</taxon>
        <taxon>Pseudomonadota</taxon>
        <taxon>Gammaproteobacteria</taxon>
        <taxon>Oceanospirillales</taxon>
        <taxon>Halomonadaceae</taxon>
        <taxon>Vreelandella</taxon>
    </lineage>
</organism>
<dbReference type="GO" id="GO:0000166">
    <property type="term" value="F:nucleotide binding"/>
    <property type="evidence" value="ECO:0007669"/>
    <property type="project" value="InterPro"/>
</dbReference>
<name>A0A1H9T0G1_9GAMM</name>
<accession>A0A1H9T0G1</accession>
<dbReference type="EMBL" id="FOGS01000004">
    <property type="protein sequence ID" value="SER90621.1"/>
    <property type="molecule type" value="Genomic_DNA"/>
</dbReference>
<dbReference type="RefSeq" id="WP_092826777.1">
    <property type="nucleotide sequence ID" value="NZ_FOGS01000004.1"/>
</dbReference>
<evidence type="ECO:0000313" key="1">
    <source>
        <dbReference type="EMBL" id="SER90621.1"/>
    </source>
</evidence>